<evidence type="ECO:0000259" key="5">
    <source>
        <dbReference type="PROSITE" id="PS51194"/>
    </source>
</evidence>
<feature type="domain" description="Helicase C-terminal" evidence="5">
    <location>
        <begin position="1"/>
        <end position="118"/>
    </location>
</feature>
<dbReference type="SMART" id="SM00490">
    <property type="entry name" value="HELICc"/>
    <property type="match status" value="1"/>
</dbReference>
<dbReference type="Proteomes" id="UP001266305">
    <property type="component" value="Unassembled WGS sequence"/>
</dbReference>
<dbReference type="GO" id="GO:0004386">
    <property type="term" value="F:helicase activity"/>
    <property type="evidence" value="ECO:0007669"/>
    <property type="project" value="UniProtKB-KW"/>
</dbReference>
<dbReference type="Gene3D" id="3.40.50.300">
    <property type="entry name" value="P-loop containing nucleotide triphosphate hydrolases"/>
    <property type="match status" value="1"/>
</dbReference>
<dbReference type="SUPFAM" id="SSF52540">
    <property type="entry name" value="P-loop containing nucleoside triphosphate hydrolases"/>
    <property type="match status" value="1"/>
</dbReference>
<proteinExistence type="predicted"/>
<evidence type="ECO:0000313" key="7">
    <source>
        <dbReference type="Proteomes" id="UP001266305"/>
    </source>
</evidence>
<evidence type="ECO:0000256" key="2">
    <source>
        <dbReference type="ARBA" id="ARBA00022801"/>
    </source>
</evidence>
<dbReference type="InterPro" id="IPR059027">
    <property type="entry name" value="DD_DDX21-DDX50"/>
</dbReference>
<evidence type="ECO:0000313" key="6">
    <source>
        <dbReference type="EMBL" id="KAK2101113.1"/>
    </source>
</evidence>
<dbReference type="PANTHER" id="PTHR47959:SF19">
    <property type="entry name" value="NUCLEOLAR RNA HELICASE 2-A"/>
    <property type="match status" value="1"/>
</dbReference>
<dbReference type="Pfam" id="PF00271">
    <property type="entry name" value="Helicase_C"/>
    <property type="match status" value="1"/>
</dbReference>
<keyword evidence="7" id="KW-1185">Reference proteome</keyword>
<evidence type="ECO:0000256" key="1">
    <source>
        <dbReference type="ARBA" id="ARBA00022741"/>
    </source>
</evidence>
<dbReference type="Pfam" id="PF26142">
    <property type="entry name" value="DD_DDX21-DDX50"/>
    <property type="match status" value="1"/>
</dbReference>
<evidence type="ECO:0000256" key="3">
    <source>
        <dbReference type="ARBA" id="ARBA00022806"/>
    </source>
</evidence>
<gene>
    <name evidence="6" type="primary">DDX21_2</name>
    <name evidence="6" type="ORF">P7K49_022461</name>
</gene>
<sequence>MSQYLPIKQNTQLLHGDIPQKQREITQKGFRNGSFGVLVATNVAEHALYIPEVDLVIQSSPPKGLESYIHLSEWVGRAGRTGMCICLYQHKEEYQLEQVEQKARIKFKRKCSSATGIIKASSKDAISLLDSVPPTAIRHFKQSVEKLIEEKRAGETLAAALTHISGVTFIGQHSLINSNVAL</sequence>
<reference evidence="6 7" key="1">
    <citation type="submission" date="2023-05" db="EMBL/GenBank/DDBJ databases">
        <title>B98-5 Cell Line De Novo Hybrid Assembly: An Optical Mapping Approach.</title>
        <authorList>
            <person name="Kananen K."/>
            <person name="Auerbach J.A."/>
            <person name="Kautto E."/>
            <person name="Blachly J.S."/>
        </authorList>
    </citation>
    <scope>NUCLEOTIDE SEQUENCE [LARGE SCALE GENOMIC DNA]</scope>
    <source>
        <strain evidence="6">B95-8</strain>
        <tissue evidence="6">Cell line</tissue>
    </source>
</reference>
<evidence type="ECO:0000256" key="4">
    <source>
        <dbReference type="ARBA" id="ARBA00022840"/>
    </source>
</evidence>
<keyword evidence="4" id="KW-0067">ATP-binding</keyword>
<name>A0ABQ9UVL2_SAGOE</name>
<organism evidence="6 7">
    <name type="scientific">Saguinus oedipus</name>
    <name type="common">Cotton-top tamarin</name>
    <name type="synonym">Oedipomidas oedipus</name>
    <dbReference type="NCBI Taxonomy" id="9490"/>
    <lineage>
        <taxon>Eukaryota</taxon>
        <taxon>Metazoa</taxon>
        <taxon>Chordata</taxon>
        <taxon>Craniata</taxon>
        <taxon>Vertebrata</taxon>
        <taxon>Euteleostomi</taxon>
        <taxon>Mammalia</taxon>
        <taxon>Eutheria</taxon>
        <taxon>Euarchontoglires</taxon>
        <taxon>Primates</taxon>
        <taxon>Haplorrhini</taxon>
        <taxon>Platyrrhini</taxon>
        <taxon>Cebidae</taxon>
        <taxon>Callitrichinae</taxon>
        <taxon>Saguinus</taxon>
    </lineage>
</organism>
<protein>
    <submittedName>
        <fullName evidence="6">Nucleolar RNA helicase 2</fullName>
    </submittedName>
</protein>
<dbReference type="InterPro" id="IPR001650">
    <property type="entry name" value="Helicase_C-like"/>
</dbReference>
<dbReference type="InterPro" id="IPR027417">
    <property type="entry name" value="P-loop_NTPase"/>
</dbReference>
<accession>A0ABQ9UVL2</accession>
<dbReference type="EMBL" id="JASSZA010000010">
    <property type="protein sequence ID" value="KAK2101113.1"/>
    <property type="molecule type" value="Genomic_DNA"/>
</dbReference>
<keyword evidence="2" id="KW-0378">Hydrolase</keyword>
<comment type="caution">
    <text evidence="6">The sequence shown here is derived from an EMBL/GenBank/DDBJ whole genome shotgun (WGS) entry which is preliminary data.</text>
</comment>
<keyword evidence="3 6" id="KW-0347">Helicase</keyword>
<dbReference type="PROSITE" id="PS51194">
    <property type="entry name" value="HELICASE_CTER"/>
    <property type="match status" value="1"/>
</dbReference>
<keyword evidence="1" id="KW-0547">Nucleotide-binding</keyword>
<dbReference type="PANTHER" id="PTHR47959">
    <property type="entry name" value="ATP-DEPENDENT RNA HELICASE RHLE-RELATED"/>
    <property type="match status" value="1"/>
</dbReference>
<dbReference type="InterPro" id="IPR050079">
    <property type="entry name" value="DEAD_box_RNA_helicase"/>
</dbReference>